<evidence type="ECO:0000313" key="2">
    <source>
        <dbReference type="Proteomes" id="UP000826212"/>
    </source>
</evidence>
<proteinExistence type="predicted"/>
<sequence>MWKRIARFILKNRVFLSVLLVIITAFMGYQGRNIQLSYEYAALLPESDTVYQENQQFIETFGAGSDVIVVGVQDSTFFEKQHLERWRLMCDSLQEVPGVLGTLSMGDIYTLHKNIKKKTFEVKKVFPEVLGSQKQIDSLAHIAKSLPFFRGQLYNDSSQVYMLAITVDKSVMASPKREVMVDDIVNVCHQYELSTKNKVRYSGMPYIRVMTSQQIKKEFFLFILFALAVVVLILFIFFKTLRQVVFPLLVVTTGVIWTVGTMTLLGYKITLLTGMIPPLLIVIGVPNCIFLINKYHNEYISHGNKIKALQRTIIKIGNATLLTNITTASGFATFLVTSSDILKEFGLVASINILSIFMISLIVIPVGFSFMAPPRPKDTRHLDRRAMNGVIDRLVIITLNYRKQVYIAALVIIAVGIFGISKMKSTGYMVDDIQTDNPIYVDLKFFESNFKGLMPLEISIESKKKGGILTSSTLSKMDKFENELSEMSELSDPVSIVPLLKFAKQAYYKGNEKFYRLPSNYERTFILNYASSGGGDASKIHAFMDESRTKARVSFRVKDIGTDRMVELENMVDTMATKYFPKEKYDVTITGSSVVFTKGTQYLVRSLFQSLGLAILLISIFMALMFNSRRMVFLSLIPNMIPLIVTAAIMGYFGIPIKASTILVFSIAFGISVDDTIHFLAKYRQELKYTNWNIGQSVILALRETGVSMIYTSLVLFFGFGIFSFSSFGGTVALGILVSLTLLVALFSNLILLPCLLMGLQSFATTKYFDEPLLDIFDEEMDIEVDLLEIKKVDNDEDKKE</sequence>
<reference evidence="1" key="1">
    <citation type="submission" date="2021-08" db="EMBL/GenBank/DDBJ databases">
        <title>Novel anaerobic bacterium isolated from sea squirt in East Sea, Republic of Korea.</title>
        <authorList>
            <person name="Nguyen T.H."/>
            <person name="Li Z."/>
            <person name="Lee Y.-J."/>
            <person name="Ko J."/>
            <person name="Kim S.-G."/>
        </authorList>
    </citation>
    <scope>NUCLEOTIDE SEQUENCE</scope>
    <source>
        <strain evidence="1">KCTC 25031</strain>
    </source>
</reference>
<protein>
    <submittedName>
        <fullName evidence="1">MMPL family transporter</fullName>
    </submittedName>
</protein>
<dbReference type="Proteomes" id="UP000826212">
    <property type="component" value="Chromosome"/>
</dbReference>
<dbReference type="EMBL" id="CP081303">
    <property type="protein sequence ID" value="QZE13802.1"/>
    <property type="molecule type" value="Genomic_DNA"/>
</dbReference>
<name>A0AC61NMI6_9BACT</name>
<evidence type="ECO:0000313" key="1">
    <source>
        <dbReference type="EMBL" id="QZE13802.1"/>
    </source>
</evidence>
<organism evidence="1 2">
    <name type="scientific">Halosquirtibacter laminarini</name>
    <dbReference type="NCBI Taxonomy" id="3374600"/>
    <lineage>
        <taxon>Bacteria</taxon>
        <taxon>Pseudomonadati</taxon>
        <taxon>Bacteroidota</taxon>
        <taxon>Bacteroidia</taxon>
        <taxon>Marinilabiliales</taxon>
        <taxon>Prolixibacteraceae</taxon>
        <taxon>Halosquirtibacter</taxon>
    </lineage>
</organism>
<gene>
    <name evidence="1" type="ORF">K4L44_14740</name>
</gene>
<accession>A0AC61NMI6</accession>
<keyword evidence="2" id="KW-1185">Reference proteome</keyword>